<keyword evidence="10" id="KW-1185">Reference proteome</keyword>
<evidence type="ECO:0000313" key="9">
    <source>
        <dbReference type="EMBL" id="RKQ15570.1"/>
    </source>
</evidence>
<comment type="subcellular location">
    <subcellularLocation>
        <location evidence="1">Membrane</location>
        <topology evidence="1">Multi-pass membrane protein</topology>
    </subcellularLocation>
</comment>
<name>A0A494YZB4_9BACI</name>
<keyword evidence="4" id="KW-0309">Germination</keyword>
<evidence type="ECO:0000313" key="10">
    <source>
        <dbReference type="Proteomes" id="UP000281813"/>
    </source>
</evidence>
<feature type="transmembrane region" description="Helical" evidence="8">
    <location>
        <begin position="151"/>
        <end position="172"/>
    </location>
</feature>
<dbReference type="EMBL" id="RBZO01000013">
    <property type="protein sequence ID" value="RKQ15570.1"/>
    <property type="molecule type" value="Genomic_DNA"/>
</dbReference>
<accession>A0A494YZB4</accession>
<dbReference type="Pfam" id="PF03845">
    <property type="entry name" value="Spore_permease"/>
    <property type="match status" value="1"/>
</dbReference>
<dbReference type="RefSeq" id="WP_121131321.1">
    <property type="nucleotide sequence ID" value="NZ_JBHUFK010000043.1"/>
</dbReference>
<reference evidence="9 10" key="1">
    <citation type="journal article" date="2015" name="Antonie Van Leeuwenhoek">
        <title>Oceanobacillus bengalensis sp. nov., a bacterium isolated from seawater of the Bay of Bengal.</title>
        <authorList>
            <person name="Yongchang O."/>
            <person name="Xiang W."/>
            <person name="Wang G."/>
        </authorList>
    </citation>
    <scope>NUCLEOTIDE SEQUENCE [LARGE SCALE GENOMIC DNA]</scope>
    <source>
        <strain evidence="9 10">MCCC 1K00260</strain>
    </source>
</reference>
<dbReference type="Proteomes" id="UP000281813">
    <property type="component" value="Unassembled WGS sequence"/>
</dbReference>
<dbReference type="OrthoDB" id="2081904at2"/>
<evidence type="ECO:0000256" key="7">
    <source>
        <dbReference type="ARBA" id="ARBA00023136"/>
    </source>
</evidence>
<protein>
    <submittedName>
        <fullName evidence="9">Uncharacterized protein</fullName>
    </submittedName>
</protein>
<dbReference type="PANTHER" id="PTHR34975:SF2">
    <property type="entry name" value="SPORE GERMINATION PROTEIN A2"/>
    <property type="match status" value="1"/>
</dbReference>
<evidence type="ECO:0000256" key="2">
    <source>
        <dbReference type="ARBA" id="ARBA00007998"/>
    </source>
</evidence>
<comment type="caution">
    <text evidence="9">The sequence shown here is derived from an EMBL/GenBank/DDBJ whole genome shotgun (WGS) entry which is preliminary data.</text>
</comment>
<feature type="transmembrane region" description="Helical" evidence="8">
    <location>
        <begin position="117"/>
        <end position="139"/>
    </location>
</feature>
<evidence type="ECO:0000256" key="3">
    <source>
        <dbReference type="ARBA" id="ARBA00022448"/>
    </source>
</evidence>
<dbReference type="GO" id="GO:0009847">
    <property type="term" value="P:spore germination"/>
    <property type="evidence" value="ECO:0007669"/>
    <property type="project" value="InterPro"/>
</dbReference>
<feature type="transmembrane region" description="Helical" evidence="8">
    <location>
        <begin position="192"/>
        <end position="211"/>
    </location>
</feature>
<dbReference type="PANTHER" id="PTHR34975">
    <property type="entry name" value="SPORE GERMINATION PROTEIN A2"/>
    <property type="match status" value="1"/>
</dbReference>
<evidence type="ECO:0000256" key="1">
    <source>
        <dbReference type="ARBA" id="ARBA00004141"/>
    </source>
</evidence>
<dbReference type="NCBIfam" id="TIGR00912">
    <property type="entry name" value="2A0309"/>
    <property type="match status" value="1"/>
</dbReference>
<evidence type="ECO:0000256" key="5">
    <source>
        <dbReference type="ARBA" id="ARBA00022692"/>
    </source>
</evidence>
<evidence type="ECO:0000256" key="4">
    <source>
        <dbReference type="ARBA" id="ARBA00022544"/>
    </source>
</evidence>
<feature type="transmembrane region" description="Helical" evidence="8">
    <location>
        <begin position="12"/>
        <end position="29"/>
    </location>
</feature>
<feature type="transmembrane region" description="Helical" evidence="8">
    <location>
        <begin position="41"/>
        <end position="63"/>
    </location>
</feature>
<proteinExistence type="inferred from homology"/>
<dbReference type="GO" id="GO:0016020">
    <property type="term" value="C:membrane"/>
    <property type="evidence" value="ECO:0007669"/>
    <property type="project" value="UniProtKB-SubCell"/>
</dbReference>
<feature type="transmembrane region" description="Helical" evidence="8">
    <location>
        <begin position="338"/>
        <end position="358"/>
    </location>
</feature>
<dbReference type="AlphaFoldDB" id="A0A494YZB4"/>
<feature type="transmembrane region" description="Helical" evidence="8">
    <location>
        <begin position="223"/>
        <end position="243"/>
    </location>
</feature>
<organism evidence="9 10">
    <name type="scientific">Oceanobacillus bengalensis</name>
    <dbReference type="NCBI Taxonomy" id="1435466"/>
    <lineage>
        <taxon>Bacteria</taxon>
        <taxon>Bacillati</taxon>
        <taxon>Bacillota</taxon>
        <taxon>Bacilli</taxon>
        <taxon>Bacillales</taxon>
        <taxon>Bacillaceae</taxon>
        <taxon>Oceanobacillus</taxon>
    </lineage>
</organism>
<feature type="transmembrane region" description="Helical" evidence="8">
    <location>
        <begin position="309"/>
        <end position="326"/>
    </location>
</feature>
<evidence type="ECO:0000256" key="6">
    <source>
        <dbReference type="ARBA" id="ARBA00022989"/>
    </source>
</evidence>
<comment type="similarity">
    <text evidence="2">Belongs to the amino acid-polyamine-organocation (APC) superfamily. Spore germination protein (SGP) (TC 2.A.3.9) family.</text>
</comment>
<sequence length="366" mass="41738">MEQPQGRTGGKIGIKEFVAIVVIMIGTKITDDTTALLFKPLLNAAWMVPVINGILAIIPVALLMKVSTHYENKDLIDVSYHLFGKYIAFFVLFILWFIGFCFIVVDTAIYTDIIGTMYYLRTPSIVIYGLLMFVCAYGARKGLENIGSVAWTVYPYLQASLFVTLLITFSQGSTNFLFPLFGPGALEVIKESSFTISIYMDILYVFILFPYVNRTKDFKKGTWIAFALIAINMALALISYIMLFDYHSVAMQSYPYHEALRTINFAFLTNLESFIFPFWLIGSFVKFTAYLYINLLLFAKLVKIEQFKYLIPTFATLIVFLGLIAENPAVTMHQLKQTIAYITSPMFFALPILFWIVAKWKGEFKK</sequence>
<feature type="transmembrane region" description="Helical" evidence="8">
    <location>
        <begin position="83"/>
        <end position="105"/>
    </location>
</feature>
<keyword evidence="5 8" id="KW-0812">Transmembrane</keyword>
<feature type="transmembrane region" description="Helical" evidence="8">
    <location>
        <begin position="274"/>
        <end position="297"/>
    </location>
</feature>
<gene>
    <name evidence="9" type="ORF">D8M05_09880</name>
</gene>
<keyword evidence="3" id="KW-0813">Transport</keyword>
<evidence type="ECO:0000256" key="8">
    <source>
        <dbReference type="SAM" id="Phobius"/>
    </source>
</evidence>
<dbReference type="InterPro" id="IPR004761">
    <property type="entry name" value="Spore_GerAB"/>
</dbReference>
<keyword evidence="6 8" id="KW-1133">Transmembrane helix</keyword>
<keyword evidence="7 8" id="KW-0472">Membrane</keyword>